<reference evidence="1" key="1">
    <citation type="submission" date="2020-06" db="EMBL/GenBank/DDBJ databases">
        <title>Unique genomic features of the anaerobic methanotrophic archaea.</title>
        <authorList>
            <person name="Chadwick G.L."/>
            <person name="Skennerton C.T."/>
            <person name="Laso-Perez R."/>
            <person name="Leu A.O."/>
            <person name="Speth D.R."/>
            <person name="Yu H."/>
            <person name="Morgan-Lang C."/>
            <person name="Hatzenpichler R."/>
            <person name="Goudeau D."/>
            <person name="Malmstrom R."/>
            <person name="Brazelton W.J."/>
            <person name="Woyke T."/>
            <person name="Hallam S.J."/>
            <person name="Tyson G.W."/>
            <person name="Wegener G."/>
            <person name="Boetius A."/>
            <person name="Orphan V."/>
        </authorList>
    </citation>
    <scope>NUCLEOTIDE SEQUENCE</scope>
</reference>
<dbReference type="AlphaFoldDB" id="A0A7G9Z5K9"/>
<dbReference type="EMBL" id="MT631618">
    <property type="protein sequence ID" value="QNO55543.1"/>
    <property type="molecule type" value="Genomic_DNA"/>
</dbReference>
<gene>
    <name evidence="1" type="ORF">JEPGKGNF_00005</name>
</gene>
<sequence length="98" mass="11199">MLNSRNWVINWCASNIPENTRFVYHTARDIFKAAIKNSASRIHLYDHVINETLMASGGAGGNRDDNCRMTRMSSNYLFNFVPEFSNNAITSLFLFFGI</sequence>
<organism evidence="1">
    <name type="scientific">Candidatus Methanophaga sp. ANME-1 ERB7</name>
    <dbReference type="NCBI Taxonomy" id="2759913"/>
    <lineage>
        <taxon>Archaea</taxon>
        <taxon>Methanobacteriati</taxon>
        <taxon>Methanobacteriota</taxon>
        <taxon>Stenosarchaea group</taxon>
        <taxon>Methanomicrobia</taxon>
        <taxon>Candidatus Methanophagales</taxon>
        <taxon>Candidatus Methanophagaceae</taxon>
        <taxon>Candidatus Methanophaga</taxon>
    </lineage>
</organism>
<accession>A0A7G9Z5K9</accession>
<proteinExistence type="predicted"/>
<evidence type="ECO:0000313" key="1">
    <source>
        <dbReference type="EMBL" id="QNO55543.1"/>
    </source>
</evidence>
<protein>
    <submittedName>
        <fullName evidence="1">Uncharacterized protein</fullName>
    </submittedName>
</protein>
<name>A0A7G9Z5K9_9EURY</name>